<dbReference type="InterPro" id="IPR052337">
    <property type="entry name" value="SAT4-like"/>
</dbReference>
<dbReference type="Pfam" id="PF20684">
    <property type="entry name" value="Fung_rhodopsin"/>
    <property type="match status" value="1"/>
</dbReference>
<dbReference type="PANTHER" id="PTHR33048">
    <property type="entry name" value="PTH11-LIKE INTEGRAL MEMBRANE PROTEIN (AFU_ORTHOLOGUE AFUA_5G11245)"/>
    <property type="match status" value="1"/>
</dbReference>
<protein>
    <recommendedName>
        <fullName evidence="7">Rhodopsin domain-containing protein</fullName>
    </recommendedName>
</protein>
<evidence type="ECO:0000256" key="4">
    <source>
        <dbReference type="ARBA" id="ARBA00023136"/>
    </source>
</evidence>
<evidence type="ECO:0000313" key="9">
    <source>
        <dbReference type="Proteomes" id="UP001055172"/>
    </source>
</evidence>
<dbReference type="EMBL" id="BPPX01000027">
    <property type="protein sequence ID" value="GJC87571.1"/>
    <property type="molecule type" value="Genomic_DNA"/>
</dbReference>
<name>A0AA37GUM1_9PEZI</name>
<feature type="transmembrane region" description="Helical" evidence="6">
    <location>
        <begin position="12"/>
        <end position="31"/>
    </location>
</feature>
<gene>
    <name evidence="8" type="ORF">ColLi_10409</name>
</gene>
<dbReference type="InterPro" id="IPR049326">
    <property type="entry name" value="Rhodopsin_dom_fungi"/>
</dbReference>
<sequence length="74" mass="8553">MASIALSHGGLNVALDVWMLVLPAVQIWGLNMRLREKLGYMSMFCLGFFLLYNIYDHQVLIVQSYLFQLLFGRI</sequence>
<organism evidence="8 9">
    <name type="scientific">Colletotrichum liriopes</name>
    <dbReference type="NCBI Taxonomy" id="708192"/>
    <lineage>
        <taxon>Eukaryota</taxon>
        <taxon>Fungi</taxon>
        <taxon>Dikarya</taxon>
        <taxon>Ascomycota</taxon>
        <taxon>Pezizomycotina</taxon>
        <taxon>Sordariomycetes</taxon>
        <taxon>Hypocreomycetidae</taxon>
        <taxon>Glomerellales</taxon>
        <taxon>Glomerellaceae</taxon>
        <taxon>Colletotrichum</taxon>
        <taxon>Colletotrichum spaethianum species complex</taxon>
    </lineage>
</organism>
<keyword evidence="9" id="KW-1185">Reference proteome</keyword>
<keyword evidence="4 6" id="KW-0472">Membrane</keyword>
<keyword evidence="3 6" id="KW-1133">Transmembrane helix</keyword>
<dbReference type="Proteomes" id="UP001055172">
    <property type="component" value="Unassembled WGS sequence"/>
</dbReference>
<evidence type="ECO:0000313" key="8">
    <source>
        <dbReference type="EMBL" id="GJC87571.1"/>
    </source>
</evidence>
<comment type="caution">
    <text evidence="8">The sequence shown here is derived from an EMBL/GenBank/DDBJ whole genome shotgun (WGS) entry which is preliminary data.</text>
</comment>
<evidence type="ECO:0000256" key="2">
    <source>
        <dbReference type="ARBA" id="ARBA00022692"/>
    </source>
</evidence>
<feature type="transmembrane region" description="Helical" evidence="6">
    <location>
        <begin position="38"/>
        <end position="55"/>
    </location>
</feature>
<comment type="subcellular location">
    <subcellularLocation>
        <location evidence="1">Membrane</location>
        <topology evidence="1">Multi-pass membrane protein</topology>
    </subcellularLocation>
</comment>
<reference evidence="8 9" key="1">
    <citation type="submission" date="2021-07" db="EMBL/GenBank/DDBJ databases">
        <title>Genome data of Colletotrichum spaethianum.</title>
        <authorList>
            <person name="Utami Y.D."/>
            <person name="Hiruma K."/>
        </authorList>
    </citation>
    <scope>NUCLEOTIDE SEQUENCE [LARGE SCALE GENOMIC DNA]</scope>
    <source>
        <strain evidence="8 9">MAFF 242679</strain>
    </source>
</reference>
<evidence type="ECO:0000256" key="1">
    <source>
        <dbReference type="ARBA" id="ARBA00004141"/>
    </source>
</evidence>
<proteinExistence type="inferred from homology"/>
<feature type="domain" description="Rhodopsin" evidence="7">
    <location>
        <begin position="4"/>
        <end position="50"/>
    </location>
</feature>
<dbReference type="PANTHER" id="PTHR33048:SF47">
    <property type="entry name" value="INTEGRAL MEMBRANE PROTEIN-RELATED"/>
    <property type="match status" value="1"/>
</dbReference>
<dbReference type="GO" id="GO:0016020">
    <property type="term" value="C:membrane"/>
    <property type="evidence" value="ECO:0007669"/>
    <property type="project" value="UniProtKB-SubCell"/>
</dbReference>
<evidence type="ECO:0000256" key="5">
    <source>
        <dbReference type="ARBA" id="ARBA00038359"/>
    </source>
</evidence>
<accession>A0AA37GUM1</accession>
<dbReference type="AlphaFoldDB" id="A0AA37GUM1"/>
<keyword evidence="2 6" id="KW-0812">Transmembrane</keyword>
<evidence type="ECO:0000256" key="6">
    <source>
        <dbReference type="SAM" id="Phobius"/>
    </source>
</evidence>
<evidence type="ECO:0000256" key="3">
    <source>
        <dbReference type="ARBA" id="ARBA00022989"/>
    </source>
</evidence>
<evidence type="ECO:0000259" key="7">
    <source>
        <dbReference type="Pfam" id="PF20684"/>
    </source>
</evidence>
<comment type="similarity">
    <text evidence="5">Belongs to the SAT4 family.</text>
</comment>